<evidence type="ECO:0000313" key="10">
    <source>
        <dbReference type="Proteomes" id="UP000516404"/>
    </source>
</evidence>
<dbReference type="Proteomes" id="UP000516404">
    <property type="component" value="Chromosome"/>
</dbReference>
<keyword evidence="3" id="KW-0547">Nucleotide-binding</keyword>
<keyword evidence="2" id="KW-0808">Transferase</keyword>
<dbReference type="PROSITE" id="PS00108">
    <property type="entry name" value="PROTEIN_KINASE_ST"/>
    <property type="match status" value="1"/>
</dbReference>
<feature type="domain" description="Protein kinase" evidence="8">
    <location>
        <begin position="20"/>
        <end position="279"/>
    </location>
</feature>
<dbReference type="KEGG" id="rter:IDM49_07605"/>
<dbReference type="PROSITE" id="PS50011">
    <property type="entry name" value="PROTEIN_KINASE_DOM"/>
    <property type="match status" value="1"/>
</dbReference>
<name>A0A7H2BBS1_9MICC</name>
<keyword evidence="4 9" id="KW-0418">Kinase</keyword>
<dbReference type="CDD" id="cd14014">
    <property type="entry name" value="STKc_PknB_like"/>
    <property type="match status" value="1"/>
</dbReference>
<dbReference type="GO" id="GO:0005524">
    <property type="term" value="F:ATP binding"/>
    <property type="evidence" value="ECO:0007669"/>
    <property type="project" value="UniProtKB-KW"/>
</dbReference>
<sequence>MNTAKSGRAWLTGAIFSGHYEVGSLIARGGMSEVYHAVDLWSNNPVAVKVLLPQFSQDASVQQKFFREERSLRQVRHKAVVSVIDSGTEYLNGSDVMFLVLEYVHGCTLHQLLKIRPVFSVAEVFDIMLPIVEGLSEVHALSLIHRDIKPGNVLMSSAEHAVKLADFGLTRRQDQSWTGSLMGTPPYVAPEIVSARGEVGPQSDIFALGVMLYRMLSGRLPFGGMDDQQVLYHNVNTELPSITRYAPGLSQDIVGLIKWCTRKSPSARPENATELFEVMCEIKDALAPAELTYKASIATEAHHDFWLDVAEIAEVSGANQALRHQSITAFGNAKDLLEETEGSPVDLRPYAHTPTDSTPDEDDDEWGDPGVNDESAADKTQVYTVNELRQVPISAEYSPSHRSVGASVTSRPSQPTVTIVAQKASDPHRPLEPYVAPKAPAQIAGIAVALVAAAFLASFLGWWLATELMSTPWWQNLMG</sequence>
<feature type="region of interest" description="Disordered" evidence="6">
    <location>
        <begin position="341"/>
        <end position="379"/>
    </location>
</feature>
<keyword evidence="7" id="KW-0472">Membrane</keyword>
<dbReference type="InterPro" id="IPR000719">
    <property type="entry name" value="Prot_kinase_dom"/>
</dbReference>
<evidence type="ECO:0000256" key="4">
    <source>
        <dbReference type="ARBA" id="ARBA00022777"/>
    </source>
</evidence>
<dbReference type="Pfam" id="PF00069">
    <property type="entry name" value="Pkinase"/>
    <property type="match status" value="1"/>
</dbReference>
<keyword evidence="5" id="KW-0067">ATP-binding</keyword>
<evidence type="ECO:0000256" key="1">
    <source>
        <dbReference type="ARBA" id="ARBA00022527"/>
    </source>
</evidence>
<dbReference type="Gene3D" id="1.10.510.10">
    <property type="entry name" value="Transferase(Phosphotransferase) domain 1"/>
    <property type="match status" value="1"/>
</dbReference>
<feature type="compositionally biased region" description="Acidic residues" evidence="6">
    <location>
        <begin position="358"/>
        <end position="367"/>
    </location>
</feature>
<dbReference type="PANTHER" id="PTHR24345:SF91">
    <property type="entry name" value="SERINE_THREONINE-PROTEIN KINASE PLK4"/>
    <property type="match status" value="1"/>
</dbReference>
<organism evidence="9 10">
    <name type="scientific">Rothia terrae</name>
    <dbReference type="NCBI Taxonomy" id="396015"/>
    <lineage>
        <taxon>Bacteria</taxon>
        <taxon>Bacillati</taxon>
        <taxon>Actinomycetota</taxon>
        <taxon>Actinomycetes</taxon>
        <taxon>Micrococcales</taxon>
        <taxon>Micrococcaceae</taxon>
        <taxon>Rothia</taxon>
    </lineage>
</organism>
<dbReference type="Gene3D" id="3.30.200.20">
    <property type="entry name" value="Phosphorylase Kinase, domain 1"/>
    <property type="match status" value="1"/>
</dbReference>
<evidence type="ECO:0000256" key="2">
    <source>
        <dbReference type="ARBA" id="ARBA00022679"/>
    </source>
</evidence>
<dbReference type="RefSeq" id="WP_190724067.1">
    <property type="nucleotide sequence ID" value="NZ_CP061539.1"/>
</dbReference>
<gene>
    <name evidence="9" type="ORF">IDM49_07605</name>
</gene>
<evidence type="ECO:0000256" key="6">
    <source>
        <dbReference type="SAM" id="MobiDB-lite"/>
    </source>
</evidence>
<keyword evidence="7" id="KW-0812">Transmembrane</keyword>
<keyword evidence="10" id="KW-1185">Reference proteome</keyword>
<dbReference type="AlphaFoldDB" id="A0A7H2BBS1"/>
<feature type="transmembrane region" description="Helical" evidence="7">
    <location>
        <begin position="443"/>
        <end position="465"/>
    </location>
</feature>
<protein>
    <submittedName>
        <fullName evidence="9">Serine/threonine protein kinase</fullName>
    </submittedName>
</protein>
<evidence type="ECO:0000259" key="8">
    <source>
        <dbReference type="PROSITE" id="PS50011"/>
    </source>
</evidence>
<reference evidence="9 10" key="1">
    <citation type="submission" date="2020-09" db="EMBL/GenBank/DDBJ databases">
        <title>Investigation of environmental microbes.</title>
        <authorList>
            <person name="Ou Y."/>
            <person name="Kang Q."/>
        </authorList>
    </citation>
    <scope>NUCLEOTIDE SEQUENCE [LARGE SCALE GENOMIC DNA]</scope>
    <source>
        <strain evidence="9 10">KJZ-14</strain>
    </source>
</reference>
<accession>A0A7H2BBS1</accession>
<dbReference type="GO" id="GO:0004674">
    <property type="term" value="F:protein serine/threonine kinase activity"/>
    <property type="evidence" value="ECO:0007669"/>
    <property type="project" value="UniProtKB-KW"/>
</dbReference>
<evidence type="ECO:0000313" key="9">
    <source>
        <dbReference type="EMBL" id="QNV37117.1"/>
    </source>
</evidence>
<dbReference type="SUPFAM" id="SSF56112">
    <property type="entry name" value="Protein kinase-like (PK-like)"/>
    <property type="match status" value="1"/>
</dbReference>
<dbReference type="EMBL" id="CP061539">
    <property type="protein sequence ID" value="QNV37117.1"/>
    <property type="molecule type" value="Genomic_DNA"/>
</dbReference>
<dbReference type="GeneID" id="96624102"/>
<dbReference type="SMART" id="SM00220">
    <property type="entry name" value="S_TKc"/>
    <property type="match status" value="1"/>
</dbReference>
<keyword evidence="7" id="KW-1133">Transmembrane helix</keyword>
<evidence type="ECO:0000256" key="7">
    <source>
        <dbReference type="SAM" id="Phobius"/>
    </source>
</evidence>
<proteinExistence type="predicted"/>
<evidence type="ECO:0000256" key="3">
    <source>
        <dbReference type="ARBA" id="ARBA00022741"/>
    </source>
</evidence>
<dbReference type="InterPro" id="IPR008271">
    <property type="entry name" value="Ser/Thr_kinase_AS"/>
</dbReference>
<evidence type="ECO:0000256" key="5">
    <source>
        <dbReference type="ARBA" id="ARBA00022840"/>
    </source>
</evidence>
<dbReference type="InterPro" id="IPR011009">
    <property type="entry name" value="Kinase-like_dom_sf"/>
</dbReference>
<keyword evidence="1 9" id="KW-0723">Serine/threonine-protein kinase</keyword>
<dbReference type="PANTHER" id="PTHR24345">
    <property type="entry name" value="SERINE/THREONINE-PROTEIN KINASE PLK"/>
    <property type="match status" value="1"/>
</dbReference>